<keyword evidence="8" id="KW-1185">Reference proteome</keyword>
<dbReference type="InterPro" id="IPR014284">
    <property type="entry name" value="RNA_pol_sigma-70_dom"/>
</dbReference>
<dbReference type="EMBL" id="CP059265">
    <property type="protein sequence ID" value="QLQ33008.1"/>
    <property type="molecule type" value="Genomic_DNA"/>
</dbReference>
<dbReference type="AlphaFoldDB" id="A0A7L6AVB8"/>
<dbReference type="PANTHER" id="PTHR43133:SF8">
    <property type="entry name" value="RNA POLYMERASE SIGMA FACTOR HI_1459-RELATED"/>
    <property type="match status" value="1"/>
</dbReference>
<dbReference type="Pfam" id="PF08281">
    <property type="entry name" value="Sigma70_r4_2"/>
    <property type="match status" value="1"/>
</dbReference>
<dbReference type="SUPFAM" id="SSF88946">
    <property type="entry name" value="Sigma2 domain of RNA polymerase sigma factors"/>
    <property type="match status" value="1"/>
</dbReference>
<dbReference type="Proteomes" id="UP000510621">
    <property type="component" value="Chromosome"/>
</dbReference>
<feature type="domain" description="RNA polymerase sigma factor 70 region 4 type 2" evidence="6">
    <location>
        <begin position="138"/>
        <end position="189"/>
    </location>
</feature>
<reference evidence="7" key="1">
    <citation type="submission" date="2020-06" db="EMBL/GenBank/DDBJ databases">
        <title>Analysis procedures for assessing recovery of high quality, complete, closed genomes from Nanopore long read metagenome sequencing.</title>
        <authorList>
            <person name="Bessarab I."/>
            <person name="Arumugam K."/>
            <person name="Haryono M."/>
            <person name="Liu X."/>
            <person name="Roy S."/>
            <person name="Zuniga-Montanez R.E."/>
            <person name="Qiu G."/>
            <person name="Drautz-Moses D.I."/>
            <person name="Law Y.Y."/>
            <person name="Wuertz S."/>
            <person name="Lauro F.M."/>
            <person name="Huson D.H."/>
            <person name="Williams R.B."/>
        </authorList>
    </citation>
    <scope>NUCLEOTIDE SEQUENCE [LARGE SCALE GENOMIC DNA]</scope>
    <source>
        <strain evidence="7">SSD2</strain>
    </source>
</reference>
<evidence type="ECO:0000256" key="3">
    <source>
        <dbReference type="ARBA" id="ARBA00023082"/>
    </source>
</evidence>
<accession>A0A7L6AVB8</accession>
<sequence>MCSDTVSDAYSRQLYEKFCRGNQRAGIELYNLYSSRLFQYIRRTCIYNDFDEAEECSQNTWVELFEYCGKALQAGGLWSLMCTIAKSRAIDDYRKRTRQKRSAAETVEYLDEYYHAEIAEEHNGSNPERTLEAEQEKRAFKQAMALLPDKQRLALTLQLAGYALKEIARQMGEGDETVKSHIRYAKDRLKGFWYHEITK</sequence>
<dbReference type="KEGG" id="this:HZT40_17000"/>
<dbReference type="InterPro" id="IPR013325">
    <property type="entry name" value="RNA_pol_sigma_r2"/>
</dbReference>
<comment type="similarity">
    <text evidence="1">Belongs to the sigma-70 factor family. ECF subfamily.</text>
</comment>
<keyword evidence="2" id="KW-0805">Transcription regulation</keyword>
<proteinExistence type="inferred from homology"/>
<organism evidence="7 8">
    <name type="scientific">Candidatus Thiothrix singaporensis</name>
    <dbReference type="NCBI Taxonomy" id="2799669"/>
    <lineage>
        <taxon>Bacteria</taxon>
        <taxon>Pseudomonadati</taxon>
        <taxon>Pseudomonadota</taxon>
        <taxon>Gammaproteobacteria</taxon>
        <taxon>Thiotrichales</taxon>
        <taxon>Thiotrichaceae</taxon>
        <taxon>Thiothrix</taxon>
    </lineage>
</organism>
<evidence type="ECO:0000256" key="2">
    <source>
        <dbReference type="ARBA" id="ARBA00023015"/>
    </source>
</evidence>
<dbReference type="InterPro" id="IPR036388">
    <property type="entry name" value="WH-like_DNA-bd_sf"/>
</dbReference>
<name>A0A7L6AVB8_9GAMM</name>
<dbReference type="GO" id="GO:0003677">
    <property type="term" value="F:DNA binding"/>
    <property type="evidence" value="ECO:0007669"/>
    <property type="project" value="UniProtKB-KW"/>
</dbReference>
<dbReference type="InterPro" id="IPR013324">
    <property type="entry name" value="RNA_pol_sigma_r3/r4-like"/>
</dbReference>
<dbReference type="GO" id="GO:0006352">
    <property type="term" value="P:DNA-templated transcription initiation"/>
    <property type="evidence" value="ECO:0007669"/>
    <property type="project" value="InterPro"/>
</dbReference>
<dbReference type="InterPro" id="IPR039425">
    <property type="entry name" value="RNA_pol_sigma-70-like"/>
</dbReference>
<gene>
    <name evidence="7" type="ORF">HZT40_17000</name>
</gene>
<evidence type="ECO:0000313" key="8">
    <source>
        <dbReference type="Proteomes" id="UP000510621"/>
    </source>
</evidence>
<evidence type="ECO:0000313" key="7">
    <source>
        <dbReference type="EMBL" id="QLQ33008.1"/>
    </source>
</evidence>
<dbReference type="InterPro" id="IPR013249">
    <property type="entry name" value="RNA_pol_sigma70_r4_t2"/>
</dbReference>
<dbReference type="Gene3D" id="1.10.10.10">
    <property type="entry name" value="Winged helix-like DNA-binding domain superfamily/Winged helix DNA-binding domain"/>
    <property type="match status" value="1"/>
</dbReference>
<evidence type="ECO:0000256" key="5">
    <source>
        <dbReference type="ARBA" id="ARBA00023163"/>
    </source>
</evidence>
<evidence type="ECO:0000259" key="6">
    <source>
        <dbReference type="Pfam" id="PF08281"/>
    </source>
</evidence>
<dbReference type="NCBIfam" id="TIGR02937">
    <property type="entry name" value="sigma70-ECF"/>
    <property type="match status" value="1"/>
</dbReference>
<protein>
    <submittedName>
        <fullName evidence="7">Sigma-70 family RNA polymerase sigma factor</fullName>
    </submittedName>
</protein>
<keyword evidence="5" id="KW-0804">Transcription</keyword>
<evidence type="ECO:0000256" key="1">
    <source>
        <dbReference type="ARBA" id="ARBA00010641"/>
    </source>
</evidence>
<keyword evidence="3" id="KW-0731">Sigma factor</keyword>
<dbReference type="Gene3D" id="1.10.1740.10">
    <property type="match status" value="1"/>
</dbReference>
<dbReference type="SUPFAM" id="SSF88659">
    <property type="entry name" value="Sigma3 and sigma4 domains of RNA polymerase sigma factors"/>
    <property type="match status" value="1"/>
</dbReference>
<dbReference type="GO" id="GO:0016987">
    <property type="term" value="F:sigma factor activity"/>
    <property type="evidence" value="ECO:0007669"/>
    <property type="project" value="UniProtKB-KW"/>
</dbReference>
<keyword evidence="4" id="KW-0238">DNA-binding</keyword>
<evidence type="ECO:0000256" key="4">
    <source>
        <dbReference type="ARBA" id="ARBA00023125"/>
    </source>
</evidence>
<dbReference type="PANTHER" id="PTHR43133">
    <property type="entry name" value="RNA POLYMERASE ECF-TYPE SIGMA FACTO"/>
    <property type="match status" value="1"/>
</dbReference>